<keyword evidence="1" id="KW-0812">Transmembrane</keyword>
<organism evidence="2 3">
    <name type="scientific">Photobacterium atrarenae</name>
    <dbReference type="NCBI Taxonomy" id="865757"/>
    <lineage>
        <taxon>Bacteria</taxon>
        <taxon>Pseudomonadati</taxon>
        <taxon>Pseudomonadota</taxon>
        <taxon>Gammaproteobacteria</taxon>
        <taxon>Vibrionales</taxon>
        <taxon>Vibrionaceae</taxon>
        <taxon>Photobacterium</taxon>
    </lineage>
</organism>
<proteinExistence type="predicted"/>
<accession>A0ABY5GJJ1</accession>
<reference evidence="2" key="1">
    <citation type="submission" date="2022-07" db="EMBL/GenBank/DDBJ databases">
        <title>Genome sequencing of Photobacterium atrarenae GJH2-4.</title>
        <authorList>
            <person name="Park S.-J."/>
        </authorList>
    </citation>
    <scope>NUCLEOTIDE SEQUENCE</scope>
    <source>
        <strain evidence="2">GJH2-4</strain>
    </source>
</reference>
<dbReference type="Proteomes" id="UP001057998">
    <property type="component" value="Chromosome 1"/>
</dbReference>
<keyword evidence="3" id="KW-1185">Reference proteome</keyword>
<protein>
    <submittedName>
        <fullName evidence="2">Uncharacterized protein</fullName>
    </submittedName>
</protein>
<sequence length="235" mass="26980">MTKHLNRTETVDIEGTLKNIDYPSFTAFIALVITCFSAGFFTGSGSWGSAISGVIVSLISSYVFFILTVTLTKREDRKKNNRIVYPQLESLICKVDYALEVCIPLVVNHKNVKNIDLVELKRYLSVRGALDHQIPKNLGIVIYSKNQYEARNYKELLTIYTTWPILDLIEQLKPHYFLMEKELVETLSKIANSHYLRVTGSTLVDEGQVLFIPPHFIEFVEAIEQLREQLSKMRM</sequence>
<evidence type="ECO:0000313" key="3">
    <source>
        <dbReference type="Proteomes" id="UP001057998"/>
    </source>
</evidence>
<gene>
    <name evidence="2" type="ORF">NNL38_06955</name>
</gene>
<feature type="transmembrane region" description="Helical" evidence="1">
    <location>
        <begin position="20"/>
        <end position="41"/>
    </location>
</feature>
<keyword evidence="1" id="KW-0472">Membrane</keyword>
<evidence type="ECO:0000256" key="1">
    <source>
        <dbReference type="SAM" id="Phobius"/>
    </source>
</evidence>
<evidence type="ECO:0000313" key="2">
    <source>
        <dbReference type="EMBL" id="UTV28961.1"/>
    </source>
</evidence>
<keyword evidence="1" id="KW-1133">Transmembrane helix</keyword>
<dbReference type="EMBL" id="CP101508">
    <property type="protein sequence ID" value="UTV28961.1"/>
    <property type="molecule type" value="Genomic_DNA"/>
</dbReference>
<dbReference type="RefSeq" id="WP_255390284.1">
    <property type="nucleotide sequence ID" value="NZ_CP101508.1"/>
</dbReference>
<feature type="transmembrane region" description="Helical" evidence="1">
    <location>
        <begin position="47"/>
        <end position="72"/>
    </location>
</feature>
<name>A0ABY5GJJ1_9GAMM</name>